<feature type="compositionally biased region" description="Pro residues" evidence="1">
    <location>
        <begin position="58"/>
        <end position="71"/>
    </location>
</feature>
<dbReference type="Pfam" id="PF20180">
    <property type="entry name" value="UQCC2_CBP6"/>
    <property type="match status" value="1"/>
</dbReference>
<evidence type="ECO:0000313" key="2">
    <source>
        <dbReference type="EMBL" id="PVI07722.1"/>
    </source>
</evidence>
<dbReference type="EMBL" id="KZ805303">
    <property type="protein sequence ID" value="PVI07722.1"/>
    <property type="molecule type" value="Genomic_DNA"/>
</dbReference>
<organism evidence="2 3">
    <name type="scientific">Periconia macrospinosa</name>
    <dbReference type="NCBI Taxonomy" id="97972"/>
    <lineage>
        <taxon>Eukaryota</taxon>
        <taxon>Fungi</taxon>
        <taxon>Dikarya</taxon>
        <taxon>Ascomycota</taxon>
        <taxon>Pezizomycotina</taxon>
        <taxon>Dothideomycetes</taxon>
        <taxon>Pleosporomycetidae</taxon>
        <taxon>Pleosporales</taxon>
        <taxon>Massarineae</taxon>
        <taxon>Periconiaceae</taxon>
        <taxon>Periconia</taxon>
    </lineage>
</organism>
<dbReference type="PANTHER" id="PTHR28250">
    <property type="entry name" value="CYTOCHROME B PRE-MRNA-PROCESSING PROTEIN 6"/>
    <property type="match status" value="1"/>
</dbReference>
<dbReference type="Proteomes" id="UP000244855">
    <property type="component" value="Unassembled WGS sequence"/>
</dbReference>
<proteinExistence type="predicted"/>
<dbReference type="GO" id="GO:0034551">
    <property type="term" value="P:mitochondrial respiratory chain complex III assembly"/>
    <property type="evidence" value="ECO:0007669"/>
    <property type="project" value="TreeGrafter"/>
</dbReference>
<evidence type="ECO:0000313" key="3">
    <source>
        <dbReference type="Proteomes" id="UP000244855"/>
    </source>
</evidence>
<evidence type="ECO:0000256" key="1">
    <source>
        <dbReference type="SAM" id="MobiDB-lite"/>
    </source>
</evidence>
<gene>
    <name evidence="2" type="ORF">DM02DRAFT_608799</name>
</gene>
<dbReference type="GO" id="GO:0043022">
    <property type="term" value="F:ribosome binding"/>
    <property type="evidence" value="ECO:0007669"/>
    <property type="project" value="InterPro"/>
</dbReference>
<dbReference type="InterPro" id="IPR037653">
    <property type="entry name" value="Cbp6"/>
</dbReference>
<name>A0A2V1EC74_9PLEO</name>
<reference evidence="2 3" key="1">
    <citation type="journal article" date="2018" name="Sci. Rep.">
        <title>Comparative genomics provides insights into the lifestyle and reveals functional heterogeneity of dark septate endophytic fungi.</title>
        <authorList>
            <person name="Knapp D.G."/>
            <person name="Nemeth J.B."/>
            <person name="Barry K."/>
            <person name="Hainaut M."/>
            <person name="Henrissat B."/>
            <person name="Johnson J."/>
            <person name="Kuo A."/>
            <person name="Lim J.H.P."/>
            <person name="Lipzen A."/>
            <person name="Nolan M."/>
            <person name="Ohm R.A."/>
            <person name="Tamas L."/>
            <person name="Grigoriev I.V."/>
            <person name="Spatafora J.W."/>
            <person name="Nagy L.G."/>
            <person name="Kovacs G.M."/>
        </authorList>
    </citation>
    <scope>NUCLEOTIDE SEQUENCE [LARGE SCALE GENOMIC DNA]</scope>
    <source>
        <strain evidence="2 3">DSE2036</strain>
    </source>
</reference>
<protein>
    <submittedName>
        <fullName evidence="2">Uncharacterized protein</fullName>
    </submittedName>
</protein>
<feature type="region of interest" description="Disordered" evidence="1">
    <location>
        <begin position="42"/>
        <end position="73"/>
    </location>
</feature>
<accession>A0A2V1EC74</accession>
<sequence>MATSTIPKAYTRLLTLWPKDALRPNLPFTRAIEHRASIYGVKPLVPPTPANTSSKTPAPTPSPTRSTPPNPTLETAQLNALFSLLENRYTNKYPLSKDVLRPASNPEHYERLMEEIERAPGKTWWQAKLDEWKMKIRWS</sequence>
<dbReference type="PANTHER" id="PTHR28250:SF1">
    <property type="entry name" value="CYTOCHROME B PRE-MRNA-PROCESSING PROTEIN 6"/>
    <property type="match status" value="1"/>
</dbReference>
<dbReference type="OrthoDB" id="2107880at2759"/>
<dbReference type="AlphaFoldDB" id="A0A2V1EC74"/>
<dbReference type="GO" id="GO:0061671">
    <property type="term" value="C:Cbp3p-Cbp6 complex"/>
    <property type="evidence" value="ECO:0007669"/>
    <property type="project" value="InterPro"/>
</dbReference>
<keyword evidence="3" id="KW-1185">Reference proteome</keyword>